<organism evidence="1 2">
    <name type="scientific">Geobacter argillaceus</name>
    <dbReference type="NCBI Taxonomy" id="345631"/>
    <lineage>
        <taxon>Bacteria</taxon>
        <taxon>Pseudomonadati</taxon>
        <taxon>Thermodesulfobacteriota</taxon>
        <taxon>Desulfuromonadia</taxon>
        <taxon>Geobacterales</taxon>
        <taxon>Geobacteraceae</taxon>
        <taxon>Geobacter</taxon>
    </lineage>
</organism>
<evidence type="ECO:0000313" key="1">
    <source>
        <dbReference type="EMBL" id="TWJ19297.1"/>
    </source>
</evidence>
<dbReference type="OrthoDB" id="5402472at2"/>
<name>A0A562VNI7_9BACT</name>
<dbReference type="RefSeq" id="WP_145022003.1">
    <property type="nucleotide sequence ID" value="NZ_VLLN01000010.1"/>
</dbReference>
<comment type="caution">
    <text evidence="1">The sequence shown here is derived from an EMBL/GenBank/DDBJ whole genome shotgun (WGS) entry which is preliminary data.</text>
</comment>
<dbReference type="EMBL" id="VLLN01000010">
    <property type="protein sequence ID" value="TWJ19297.1"/>
    <property type="molecule type" value="Genomic_DNA"/>
</dbReference>
<accession>A0A562VNI7</accession>
<reference evidence="1 2" key="1">
    <citation type="submission" date="2019-07" db="EMBL/GenBank/DDBJ databases">
        <title>Genomic Encyclopedia of Archaeal and Bacterial Type Strains, Phase II (KMG-II): from individual species to whole genera.</title>
        <authorList>
            <person name="Goeker M."/>
        </authorList>
    </citation>
    <scope>NUCLEOTIDE SEQUENCE [LARGE SCALE GENOMIC DNA]</scope>
    <source>
        <strain evidence="1 2">ATCC BAA-1139</strain>
    </source>
</reference>
<dbReference type="Proteomes" id="UP000319449">
    <property type="component" value="Unassembled WGS sequence"/>
</dbReference>
<gene>
    <name evidence="1" type="ORF">JN12_01988</name>
</gene>
<evidence type="ECO:0008006" key="3">
    <source>
        <dbReference type="Google" id="ProtNLM"/>
    </source>
</evidence>
<dbReference type="AlphaFoldDB" id="A0A562VNI7"/>
<proteinExistence type="predicted"/>
<protein>
    <recommendedName>
        <fullName evidence="3">CopG family transcriptional regulator</fullName>
    </recommendedName>
</protein>
<keyword evidence="2" id="KW-1185">Reference proteome</keyword>
<evidence type="ECO:0000313" key="2">
    <source>
        <dbReference type="Proteomes" id="UP000319449"/>
    </source>
</evidence>
<sequence>MKKRNQINVTIEDAEAENIYEYCRVNNRTPQWLFKAGAQRLLEEDRLERKADLMTMQSWLEISEGRSEPIDDLLDAIEKDRQYGREMGSCSRHDKRKSA</sequence>